<dbReference type="RefSeq" id="WP_181813452.1">
    <property type="nucleotide sequence ID" value="NZ_QQZY01000003.1"/>
</dbReference>
<evidence type="ECO:0000256" key="3">
    <source>
        <dbReference type="ARBA" id="ARBA00022960"/>
    </source>
</evidence>
<dbReference type="PIRSF" id="PIRSF038471">
    <property type="entry name" value="MreC"/>
    <property type="match status" value="1"/>
</dbReference>
<feature type="domain" description="Rod shape-determining protein MreC beta-barrel core" evidence="6">
    <location>
        <begin position="116"/>
        <end position="268"/>
    </location>
</feature>
<reference evidence="8" key="2">
    <citation type="journal article" date="2019" name="MicrobiologyOpen">
        <title>High-quality draft genome sequence of Gaiella occulta isolated from a 150 meter deep mineral water borehole and comparison with the genome sequences of other deep-branching lineages of the phylum Actinobacteria.</title>
        <authorList>
            <person name="Severino R."/>
            <person name="Froufe H.J.C."/>
            <person name="Barroso C."/>
            <person name="Albuquerque L."/>
            <person name="Lobo-da-Cunha A."/>
            <person name="da Costa M.S."/>
            <person name="Egas C."/>
        </authorList>
    </citation>
    <scope>NUCLEOTIDE SEQUENCE [LARGE SCALE GENOMIC DNA]</scope>
    <source>
        <strain evidence="8">F2-233</strain>
    </source>
</reference>
<name>A0A7M2YXU6_9ACTN</name>
<accession>A0A7M2YXU6</accession>
<keyword evidence="3 5" id="KW-0133">Cell shape</keyword>
<protein>
    <recommendedName>
        <fullName evidence="2 5">Cell shape-determining protein MreC</fullName>
    </recommendedName>
    <alternativeName>
        <fullName evidence="4 5">Cell shape protein MreC</fullName>
    </alternativeName>
</protein>
<dbReference type="InterPro" id="IPR055342">
    <property type="entry name" value="MreC_beta-barrel_core"/>
</dbReference>
<gene>
    <name evidence="7" type="ORF">Gocc_1439</name>
</gene>
<dbReference type="GO" id="GO:0005886">
    <property type="term" value="C:plasma membrane"/>
    <property type="evidence" value="ECO:0007669"/>
    <property type="project" value="TreeGrafter"/>
</dbReference>
<dbReference type="InterPro" id="IPR007221">
    <property type="entry name" value="MreC"/>
</dbReference>
<evidence type="ECO:0000313" key="7">
    <source>
        <dbReference type="EMBL" id="RDI74550.1"/>
    </source>
</evidence>
<evidence type="ECO:0000256" key="2">
    <source>
        <dbReference type="ARBA" id="ARBA00013855"/>
    </source>
</evidence>
<proteinExistence type="inferred from homology"/>
<dbReference type="Gene3D" id="2.40.10.350">
    <property type="entry name" value="Rod shape-determining protein MreC, domain 2"/>
    <property type="match status" value="1"/>
</dbReference>
<dbReference type="Proteomes" id="UP000254134">
    <property type="component" value="Unassembled WGS sequence"/>
</dbReference>
<sequence length="276" mass="29174">MGGLVVLALVLITLSFRQSGDGPVASAQSAAAIVLRPFTVAGERVAQPFRDAYGWFDSLLTARSDARRLRAENEALRQQVIQNQFAANESAKLKALLDFRDGPRFPADYRGLAAAVIARPSGGFTQDVVVAVGSSDGVTLDAPVVSADGFLGRVTRVYSRSSRVTLLTDEQLAVSALDVKTGAAGIVRHGRASASALVFDRVPKKLEVGVGDTIVTAGWRSSKLASLYPKGIPIGRVTSVGQADTDLWKQVQVEPFANFDAIDAVLVLVRKDAAGP</sequence>
<comment type="caution">
    <text evidence="7">The sequence shown here is derived from an EMBL/GenBank/DDBJ whole genome shotgun (WGS) entry which is preliminary data.</text>
</comment>
<dbReference type="InterPro" id="IPR042177">
    <property type="entry name" value="Cell/Rod_1"/>
</dbReference>
<keyword evidence="8" id="KW-1185">Reference proteome</keyword>
<dbReference type="GO" id="GO:0008360">
    <property type="term" value="P:regulation of cell shape"/>
    <property type="evidence" value="ECO:0007669"/>
    <property type="project" value="UniProtKB-KW"/>
</dbReference>
<reference evidence="7 8" key="1">
    <citation type="submission" date="2018-07" db="EMBL/GenBank/DDBJ databases">
        <title>High-quality-draft genome sequence of Gaiella occulta.</title>
        <authorList>
            <person name="Severino R."/>
            <person name="Froufe H.J.C."/>
            <person name="Rainey F.A."/>
            <person name="Barroso C."/>
            <person name="Albuquerque L."/>
            <person name="Lobo-Da-Cunha A."/>
            <person name="Da Costa M.S."/>
            <person name="Egas C."/>
        </authorList>
    </citation>
    <scope>NUCLEOTIDE SEQUENCE [LARGE SCALE GENOMIC DNA]</scope>
    <source>
        <strain evidence="7 8">F2-233</strain>
    </source>
</reference>
<organism evidence="7 8">
    <name type="scientific">Gaiella occulta</name>
    <dbReference type="NCBI Taxonomy" id="1002870"/>
    <lineage>
        <taxon>Bacteria</taxon>
        <taxon>Bacillati</taxon>
        <taxon>Actinomycetota</taxon>
        <taxon>Thermoleophilia</taxon>
        <taxon>Gaiellales</taxon>
        <taxon>Gaiellaceae</taxon>
        <taxon>Gaiella</taxon>
    </lineage>
</organism>
<evidence type="ECO:0000256" key="5">
    <source>
        <dbReference type="PIRNR" id="PIRNR038471"/>
    </source>
</evidence>
<dbReference type="InterPro" id="IPR042175">
    <property type="entry name" value="Cell/Rod_MreC_2"/>
</dbReference>
<dbReference type="PANTHER" id="PTHR34138">
    <property type="entry name" value="CELL SHAPE-DETERMINING PROTEIN MREC"/>
    <property type="match status" value="1"/>
</dbReference>
<dbReference type="NCBIfam" id="TIGR00219">
    <property type="entry name" value="mreC"/>
    <property type="match status" value="1"/>
</dbReference>
<evidence type="ECO:0000256" key="1">
    <source>
        <dbReference type="ARBA" id="ARBA00009369"/>
    </source>
</evidence>
<dbReference type="Pfam" id="PF04085">
    <property type="entry name" value="MreC"/>
    <property type="match status" value="1"/>
</dbReference>
<evidence type="ECO:0000256" key="4">
    <source>
        <dbReference type="ARBA" id="ARBA00032089"/>
    </source>
</evidence>
<comment type="similarity">
    <text evidence="1 5">Belongs to the MreC family.</text>
</comment>
<evidence type="ECO:0000313" key="8">
    <source>
        <dbReference type="Proteomes" id="UP000254134"/>
    </source>
</evidence>
<dbReference type="Gene3D" id="2.40.10.340">
    <property type="entry name" value="Rod shape-determining protein MreC, domain 1"/>
    <property type="match status" value="1"/>
</dbReference>
<comment type="function">
    <text evidence="5">Involved in formation and maintenance of cell shape.</text>
</comment>
<evidence type="ECO:0000259" key="6">
    <source>
        <dbReference type="Pfam" id="PF04085"/>
    </source>
</evidence>
<dbReference type="AlphaFoldDB" id="A0A7M2YXU6"/>
<dbReference type="EMBL" id="QQZY01000003">
    <property type="protein sequence ID" value="RDI74550.1"/>
    <property type="molecule type" value="Genomic_DNA"/>
</dbReference>
<dbReference type="PANTHER" id="PTHR34138:SF1">
    <property type="entry name" value="CELL SHAPE-DETERMINING PROTEIN MREC"/>
    <property type="match status" value="1"/>
</dbReference>